<protein>
    <submittedName>
        <fullName evidence="1">Uncharacterized protein</fullName>
    </submittedName>
</protein>
<reference evidence="1 2" key="1">
    <citation type="journal article" date="2021" name="Front. Genet.">
        <title>Chromosome-Level Genome Assembly Reveals Significant Gene Expansion in the Toll and IMD Signaling Pathways of Dendrolimus kikuchii.</title>
        <authorList>
            <person name="Zhou J."/>
            <person name="Wu P."/>
            <person name="Xiong Z."/>
            <person name="Liu N."/>
            <person name="Zhao N."/>
            <person name="Ji M."/>
            <person name="Qiu Y."/>
            <person name="Yang B."/>
        </authorList>
    </citation>
    <scope>NUCLEOTIDE SEQUENCE [LARGE SCALE GENOMIC DNA]</scope>
    <source>
        <strain evidence="1">Ann1</strain>
    </source>
</reference>
<proteinExistence type="predicted"/>
<gene>
    <name evidence="1" type="ORF">K1T71_000776</name>
</gene>
<name>A0ACC1DK59_9NEOP</name>
<evidence type="ECO:0000313" key="1">
    <source>
        <dbReference type="EMBL" id="KAJ0184353.1"/>
    </source>
</evidence>
<organism evidence="1 2">
    <name type="scientific">Dendrolimus kikuchii</name>
    <dbReference type="NCBI Taxonomy" id="765133"/>
    <lineage>
        <taxon>Eukaryota</taxon>
        <taxon>Metazoa</taxon>
        <taxon>Ecdysozoa</taxon>
        <taxon>Arthropoda</taxon>
        <taxon>Hexapoda</taxon>
        <taxon>Insecta</taxon>
        <taxon>Pterygota</taxon>
        <taxon>Neoptera</taxon>
        <taxon>Endopterygota</taxon>
        <taxon>Lepidoptera</taxon>
        <taxon>Glossata</taxon>
        <taxon>Ditrysia</taxon>
        <taxon>Bombycoidea</taxon>
        <taxon>Lasiocampidae</taxon>
        <taxon>Dendrolimus</taxon>
    </lineage>
</organism>
<dbReference type="EMBL" id="CM034387">
    <property type="protein sequence ID" value="KAJ0184353.1"/>
    <property type="molecule type" value="Genomic_DNA"/>
</dbReference>
<accession>A0ACC1DK59</accession>
<sequence length="884" mass="102359">MSSTVICRLCLNTDRRTYFINHTILQETWERLTDAAFDCNDGRPLLVCYICCAQLKNSHELRKRALRAEELFTKYLTNNNFVDSKKLMALIVSNTYNNDYNYAIEEQHNLDCGQKISERVEEVKKEIEDDEVINVKEEGGKMFFNLDEAVPVQEEDLVVDTISIKKEIEDVKEEINSESDMHDTVTETQADHEDPLRKRSFEEIVQSEVSNVLERIYTGVTAKKCKTEDLHQSAEYNVVDEAIMERKSLNNIFICQPKELSVTFDENISLNLRKRALKSEELFTKYIPNNGLEDLKKLILLTVSNTYNNDYNYAIEEQHNLDCGQKVPERVEEVTKEIEDDVVINIKEEGGKVLHYLDEAVTVKEEELEVDEIDIKEEIEDVKEEINSESDMHDTVTETQADYEDPLRKSSFEEIAQSDVSVVIERINQTGVTAKKCHAEDLRQTARQIEVNEAIMEREQQKNAITNQPKEINITINENISNNIHVTAGVHFQQDSWIRLCLNTNRRSYFINHTVLQETWERLTDAKFDPNDGRPLLVCYICCAQLRNSHELRKRALKAEELFTKYLTNNSFVDSKKLISLIVSNTYNNDYNYAIQEQHNLDCGQKVPEKMKVVKKEIEDDEVMNIEEEDGKMVFYEAVPVKEKDLVVDTISIKEEIEDVKEEINSESDMHDTVTETHADDEDALRKSSFQEIAQSDVSVYFEWIDTGVTAKTCNTEDLHQTAEHNVVDEVIMERKSLNNILICQPKELSVTFDENISLNVHDTASNDSLNSYSSDKVFSCKLCNYKCFTKLSYNIHLQKQHTGEDKACVSDLCDYGASDNDNLNKQVMHEHKKEELFSYYKCPEHVSLRKKLNECLCDNTEEKSHKRNSEEMQHRRFTPNSGA</sequence>
<dbReference type="Proteomes" id="UP000824533">
    <property type="component" value="Linkage Group LG01"/>
</dbReference>
<evidence type="ECO:0000313" key="2">
    <source>
        <dbReference type="Proteomes" id="UP000824533"/>
    </source>
</evidence>
<comment type="caution">
    <text evidence="1">The sequence shown here is derived from an EMBL/GenBank/DDBJ whole genome shotgun (WGS) entry which is preliminary data.</text>
</comment>
<keyword evidence="2" id="KW-1185">Reference proteome</keyword>